<reference evidence="1" key="1">
    <citation type="submission" date="2023-07" db="EMBL/GenBank/DDBJ databases">
        <title>draft genome sequence of fig (Ficus carica).</title>
        <authorList>
            <person name="Takahashi T."/>
            <person name="Nishimura K."/>
        </authorList>
    </citation>
    <scope>NUCLEOTIDE SEQUENCE</scope>
</reference>
<dbReference type="Proteomes" id="UP001187192">
    <property type="component" value="Unassembled WGS sequence"/>
</dbReference>
<evidence type="ECO:0000313" key="1">
    <source>
        <dbReference type="EMBL" id="GMN39334.1"/>
    </source>
</evidence>
<evidence type="ECO:0000313" key="2">
    <source>
        <dbReference type="Proteomes" id="UP001187192"/>
    </source>
</evidence>
<protein>
    <submittedName>
        <fullName evidence="1">Uncharacterized protein</fullName>
    </submittedName>
</protein>
<comment type="caution">
    <text evidence="1">The sequence shown here is derived from an EMBL/GenBank/DDBJ whole genome shotgun (WGS) entry which is preliminary data.</text>
</comment>
<accession>A0AA87ZT95</accession>
<proteinExistence type="predicted"/>
<name>A0AA87ZT95_FICCA</name>
<keyword evidence="2" id="KW-1185">Reference proteome</keyword>
<dbReference type="EMBL" id="BTGU01000009">
    <property type="protein sequence ID" value="GMN39334.1"/>
    <property type="molecule type" value="Genomic_DNA"/>
</dbReference>
<gene>
    <name evidence="1" type="ORF">TIFTF001_008572</name>
</gene>
<dbReference type="AlphaFoldDB" id="A0AA87ZT95"/>
<sequence>MRSEARCRSGNHNGLCCFRNAWSLQWSSDFGALVLMLRQISFDLVANNNSVLFSCTVMMVIFRGCFQLHVALNFPTPLASMSILPMMGFRSVSW</sequence>
<organism evidence="1 2">
    <name type="scientific">Ficus carica</name>
    <name type="common">Common fig</name>
    <dbReference type="NCBI Taxonomy" id="3494"/>
    <lineage>
        <taxon>Eukaryota</taxon>
        <taxon>Viridiplantae</taxon>
        <taxon>Streptophyta</taxon>
        <taxon>Embryophyta</taxon>
        <taxon>Tracheophyta</taxon>
        <taxon>Spermatophyta</taxon>
        <taxon>Magnoliopsida</taxon>
        <taxon>eudicotyledons</taxon>
        <taxon>Gunneridae</taxon>
        <taxon>Pentapetalae</taxon>
        <taxon>rosids</taxon>
        <taxon>fabids</taxon>
        <taxon>Rosales</taxon>
        <taxon>Moraceae</taxon>
        <taxon>Ficeae</taxon>
        <taxon>Ficus</taxon>
    </lineage>
</organism>